<sequence>MSARTDVSTDARVSETPVIHAVQPAELRSVLRKGLADFEAKPTHGVFLTLIYLLIALFAALFGLGENFLPLLFPLVGGLALVGPLAACGLYELSRRRELGQDYSWYHVFDVAKAPSRWGIAAMGVILAALFVAWLMTAELLYGMFFAERAPADVTAMMRQIFMTSAGVQLLITGTLVGFVYSVVVYMATVVSLPMMMQQKTSLGRAVVTSLRVVKTNWQTMVTWYLMVVGLVLLASLPLFVGLGLVVPILGHATWHLYRRSVTVP</sequence>
<feature type="transmembrane region" description="Helical" evidence="1">
    <location>
        <begin position="45"/>
        <end position="64"/>
    </location>
</feature>
<feature type="transmembrane region" description="Helical" evidence="1">
    <location>
        <begin position="118"/>
        <end position="145"/>
    </location>
</feature>
<reference evidence="2" key="1">
    <citation type="journal article" date="2015" name="Nature">
        <title>Complex archaea that bridge the gap between prokaryotes and eukaryotes.</title>
        <authorList>
            <person name="Spang A."/>
            <person name="Saw J.H."/>
            <person name="Jorgensen S.L."/>
            <person name="Zaremba-Niedzwiedzka K."/>
            <person name="Martijn J."/>
            <person name="Lind A.E."/>
            <person name="van Eijk R."/>
            <person name="Schleper C."/>
            <person name="Guy L."/>
            <person name="Ettema T.J."/>
        </authorList>
    </citation>
    <scope>NUCLEOTIDE SEQUENCE</scope>
</reference>
<feature type="transmembrane region" description="Helical" evidence="1">
    <location>
        <begin position="166"/>
        <end position="188"/>
    </location>
</feature>
<dbReference type="Pfam" id="PF09955">
    <property type="entry name" value="DUF2189"/>
    <property type="match status" value="1"/>
</dbReference>
<organism evidence="2">
    <name type="scientific">marine sediment metagenome</name>
    <dbReference type="NCBI Taxonomy" id="412755"/>
    <lineage>
        <taxon>unclassified sequences</taxon>
        <taxon>metagenomes</taxon>
        <taxon>ecological metagenomes</taxon>
    </lineage>
</organism>
<evidence type="ECO:0000256" key="1">
    <source>
        <dbReference type="SAM" id="Phobius"/>
    </source>
</evidence>
<proteinExistence type="predicted"/>
<gene>
    <name evidence="2" type="ORF">LCGC14_0042000</name>
</gene>
<feature type="transmembrane region" description="Helical" evidence="1">
    <location>
        <begin position="71"/>
        <end position="93"/>
    </location>
</feature>
<name>A0A0F9VVF1_9ZZZZ</name>
<keyword evidence="1" id="KW-1133">Transmembrane helix</keyword>
<comment type="caution">
    <text evidence="2">The sequence shown here is derived from an EMBL/GenBank/DDBJ whole genome shotgun (WGS) entry which is preliminary data.</text>
</comment>
<evidence type="ECO:0000313" key="2">
    <source>
        <dbReference type="EMBL" id="KKO09081.1"/>
    </source>
</evidence>
<dbReference type="AlphaFoldDB" id="A0A0F9VVF1"/>
<protein>
    <recommendedName>
        <fullName evidence="3">DUF2189 domain-containing protein</fullName>
    </recommendedName>
</protein>
<accession>A0A0F9VVF1</accession>
<dbReference type="EMBL" id="LAZR01000008">
    <property type="protein sequence ID" value="KKO09081.1"/>
    <property type="molecule type" value="Genomic_DNA"/>
</dbReference>
<keyword evidence="1" id="KW-0812">Transmembrane</keyword>
<feature type="transmembrane region" description="Helical" evidence="1">
    <location>
        <begin position="224"/>
        <end position="250"/>
    </location>
</feature>
<evidence type="ECO:0008006" key="3">
    <source>
        <dbReference type="Google" id="ProtNLM"/>
    </source>
</evidence>
<keyword evidence="1" id="KW-0472">Membrane</keyword>
<dbReference type="InterPro" id="IPR018692">
    <property type="entry name" value="DUF2189"/>
</dbReference>